<dbReference type="InterPro" id="IPR034660">
    <property type="entry name" value="DinB/YfiT-like"/>
</dbReference>
<dbReference type="RefSeq" id="WP_075072347.1">
    <property type="nucleotide sequence ID" value="NZ_DF967972.1"/>
</dbReference>
<dbReference type="Pfam" id="PF12867">
    <property type="entry name" value="DinB_2"/>
    <property type="match status" value="1"/>
</dbReference>
<dbReference type="InterPro" id="IPR024775">
    <property type="entry name" value="DinB-like"/>
</dbReference>
<keyword evidence="3" id="KW-1185">Reference proteome</keyword>
<dbReference type="Proteomes" id="UP000055060">
    <property type="component" value="Unassembled WGS sequence"/>
</dbReference>
<accession>A0A0S7B7E1</accession>
<dbReference type="OrthoDB" id="158368at2"/>
<proteinExistence type="predicted"/>
<dbReference type="Gene3D" id="1.20.120.450">
    <property type="entry name" value="dinb family like domain"/>
    <property type="match status" value="1"/>
</dbReference>
<sequence length="235" mass="26778">MLIRVGLENGADGHSIAWALDFPGCYADGADGSAALVALPRALVAYEAWIKAHASPSWLPDLSEIDVRLVDTWQCYFVDDDLNECADGYEVNAWFRDDWRPLRAEEIEHALQMLRWNRAELMAAIEGASQAAMEEKQPGERWAVRGVLNHVAGAEWWYMDRLDLAGLTRDQVPKDPFERLPLVRKQLEAVLPGLAGMDRVVGREGEFWSPRKMLRRTLQHERDHIGHILKLVREK</sequence>
<reference evidence="2" key="1">
    <citation type="submission" date="2015-07" db="EMBL/GenBank/DDBJ databases">
        <title>Draft Genome Sequences of Anaerolinea thermolimosa IMO-1, Bellilinea caldifistulae GOMI-1, Leptolinea tardivitalis YMTK-2, Levilinea saccharolytica KIBI-1,Longilinea arvoryzae KOME-1, Previously Described as Members of the Anaerolineaceae (Chloroflexi).</title>
        <authorList>
            <person name="Sekiguchi Y."/>
            <person name="Ohashi A."/>
            <person name="Matsuura N."/>
            <person name="Tourlousse M.D."/>
        </authorList>
    </citation>
    <scope>NUCLEOTIDE SEQUENCE [LARGE SCALE GENOMIC DNA]</scope>
    <source>
        <strain evidence="2">KOME-1</strain>
    </source>
</reference>
<organism evidence="2">
    <name type="scientific">Longilinea arvoryzae</name>
    <dbReference type="NCBI Taxonomy" id="360412"/>
    <lineage>
        <taxon>Bacteria</taxon>
        <taxon>Bacillati</taxon>
        <taxon>Chloroflexota</taxon>
        <taxon>Anaerolineae</taxon>
        <taxon>Anaerolineales</taxon>
        <taxon>Anaerolineaceae</taxon>
        <taxon>Longilinea</taxon>
    </lineage>
</organism>
<name>A0A0S7B7E1_9CHLR</name>
<evidence type="ECO:0000313" key="3">
    <source>
        <dbReference type="Proteomes" id="UP000055060"/>
    </source>
</evidence>
<dbReference type="AlphaFoldDB" id="A0A0S7B7E1"/>
<evidence type="ECO:0000259" key="1">
    <source>
        <dbReference type="Pfam" id="PF12867"/>
    </source>
</evidence>
<feature type="domain" description="DinB-like" evidence="1">
    <location>
        <begin position="114"/>
        <end position="228"/>
    </location>
</feature>
<evidence type="ECO:0000313" key="2">
    <source>
        <dbReference type="EMBL" id="GAP12974.1"/>
    </source>
</evidence>
<dbReference type="EMBL" id="DF967972">
    <property type="protein sequence ID" value="GAP12974.1"/>
    <property type="molecule type" value="Genomic_DNA"/>
</dbReference>
<gene>
    <name evidence="2" type="ORF">LARV_00714</name>
</gene>
<protein>
    <submittedName>
        <fullName evidence="2">DinB superfamily</fullName>
    </submittedName>
</protein>
<dbReference type="SUPFAM" id="SSF109854">
    <property type="entry name" value="DinB/YfiT-like putative metalloenzymes"/>
    <property type="match status" value="1"/>
</dbReference>